<proteinExistence type="predicted"/>
<dbReference type="AlphaFoldDB" id="A0A8X6LMV0"/>
<dbReference type="Proteomes" id="UP000887116">
    <property type="component" value="Unassembled WGS sequence"/>
</dbReference>
<accession>A0A8X6LMV0</accession>
<sequence length="70" mass="7953">MCPESATLQWLFGPNVWSYQSLPELSPSSVLKALHFSGCVDQMFGHISHYRNSIKCTYSTALQWQFGLQV</sequence>
<protein>
    <submittedName>
        <fullName evidence="1">Uncharacterized protein</fullName>
    </submittedName>
</protein>
<evidence type="ECO:0000313" key="1">
    <source>
        <dbReference type="EMBL" id="GFR14197.1"/>
    </source>
</evidence>
<comment type="caution">
    <text evidence="1">The sequence shown here is derived from an EMBL/GenBank/DDBJ whole genome shotgun (WGS) entry which is preliminary data.</text>
</comment>
<evidence type="ECO:0000313" key="2">
    <source>
        <dbReference type="Proteomes" id="UP000887116"/>
    </source>
</evidence>
<gene>
    <name evidence="1" type="ORF">TNCT_675061</name>
</gene>
<dbReference type="OrthoDB" id="10457134at2759"/>
<reference evidence="1" key="1">
    <citation type="submission" date="2020-07" db="EMBL/GenBank/DDBJ databases">
        <title>Multicomponent nature underlies the extraordinary mechanical properties of spider dragline silk.</title>
        <authorList>
            <person name="Kono N."/>
            <person name="Nakamura H."/>
            <person name="Mori M."/>
            <person name="Yoshida Y."/>
            <person name="Ohtoshi R."/>
            <person name="Malay A.D."/>
            <person name="Moran D.A.P."/>
            <person name="Tomita M."/>
            <person name="Numata K."/>
            <person name="Arakawa K."/>
        </authorList>
    </citation>
    <scope>NUCLEOTIDE SEQUENCE</scope>
</reference>
<keyword evidence="2" id="KW-1185">Reference proteome</keyword>
<name>A0A8X6LMV0_TRICU</name>
<organism evidence="1 2">
    <name type="scientific">Trichonephila clavata</name>
    <name type="common">Joro spider</name>
    <name type="synonym">Nephila clavata</name>
    <dbReference type="NCBI Taxonomy" id="2740835"/>
    <lineage>
        <taxon>Eukaryota</taxon>
        <taxon>Metazoa</taxon>
        <taxon>Ecdysozoa</taxon>
        <taxon>Arthropoda</taxon>
        <taxon>Chelicerata</taxon>
        <taxon>Arachnida</taxon>
        <taxon>Araneae</taxon>
        <taxon>Araneomorphae</taxon>
        <taxon>Entelegynae</taxon>
        <taxon>Araneoidea</taxon>
        <taxon>Nephilidae</taxon>
        <taxon>Trichonephila</taxon>
    </lineage>
</organism>
<dbReference type="EMBL" id="BMAO01036941">
    <property type="protein sequence ID" value="GFR14197.1"/>
    <property type="molecule type" value="Genomic_DNA"/>
</dbReference>